<dbReference type="Pfam" id="PF00068">
    <property type="entry name" value="Phospholip_A2_1"/>
    <property type="match status" value="2"/>
</dbReference>
<feature type="disulfide bond" evidence="6">
    <location>
        <begin position="318"/>
        <end position="359"/>
    </location>
</feature>
<feature type="disulfide bond" evidence="6">
    <location>
        <begin position="327"/>
        <end position="352"/>
    </location>
</feature>
<feature type="chain" id="PRO_5044530556" description="Phospholipase A2-like central domain-containing protein" evidence="8">
    <location>
        <begin position="17"/>
        <end position="451"/>
    </location>
</feature>
<keyword evidence="8" id="KW-0732">Signal</keyword>
<gene>
    <name evidence="11" type="ORF">ACEWY4_006164</name>
</gene>
<dbReference type="SMART" id="SM00085">
    <property type="entry name" value="PA2c"/>
    <property type="match status" value="2"/>
</dbReference>
<dbReference type="PROSITE" id="PS00118">
    <property type="entry name" value="PA2_HIS"/>
    <property type="match status" value="2"/>
</dbReference>
<evidence type="ECO:0000256" key="2">
    <source>
        <dbReference type="ARBA" id="ARBA00022525"/>
    </source>
</evidence>
<dbReference type="GO" id="GO:0005576">
    <property type="term" value="C:extracellular region"/>
    <property type="evidence" value="ECO:0007669"/>
    <property type="project" value="UniProtKB-SubCell"/>
</dbReference>
<accession>A0ABD1KCR0</accession>
<dbReference type="EMBL" id="JBHFQA010000006">
    <property type="protein sequence ID" value="KAL2096957.1"/>
    <property type="molecule type" value="Genomic_DNA"/>
</dbReference>
<comment type="cofactor">
    <cofactor evidence="5">
        <name>Ca(2+)</name>
        <dbReference type="ChEBI" id="CHEBI:29108"/>
    </cofactor>
    <text evidence="5">Binds 1 Ca(2+) ion per subunit.</text>
</comment>
<feature type="domain" description="Phospholipase A2-like central" evidence="10">
    <location>
        <begin position="275"/>
        <end position="381"/>
    </location>
</feature>
<keyword evidence="2 8" id="KW-0964">Secreted</keyword>
<keyword evidence="5" id="KW-0479">Metal-binding</keyword>
<evidence type="ECO:0000256" key="9">
    <source>
        <dbReference type="SAM" id="MobiDB-lite"/>
    </source>
</evidence>
<feature type="binding site" evidence="5">
    <location>
        <position position="297"/>
    </location>
    <ligand>
        <name>Ca(2+)</name>
        <dbReference type="ChEBI" id="CHEBI:29108"/>
    </ligand>
</feature>
<keyword evidence="5" id="KW-0106">Calcium</keyword>
<evidence type="ECO:0000256" key="7">
    <source>
        <dbReference type="RuleBase" id="RU003654"/>
    </source>
</evidence>
<feature type="compositionally biased region" description="Acidic residues" evidence="9">
    <location>
        <begin position="236"/>
        <end position="254"/>
    </location>
</feature>
<dbReference type="InterPro" id="IPR001211">
    <property type="entry name" value="PLA2"/>
</dbReference>
<comment type="similarity">
    <text evidence="7">Belongs to the phospholipase A2 family.</text>
</comment>
<feature type="region of interest" description="Disordered" evidence="9">
    <location>
        <begin position="184"/>
        <end position="254"/>
    </location>
</feature>
<evidence type="ECO:0000256" key="4">
    <source>
        <dbReference type="PIRSR" id="PIRSR601211-1"/>
    </source>
</evidence>
<dbReference type="SUPFAM" id="SSF48619">
    <property type="entry name" value="Phospholipase A2, PLA2"/>
    <property type="match status" value="2"/>
</dbReference>
<evidence type="ECO:0000256" key="6">
    <source>
        <dbReference type="PIRSR" id="PIRSR601211-3"/>
    </source>
</evidence>
<feature type="active site" evidence="4">
    <location>
        <position position="360"/>
    </location>
</feature>
<reference evidence="11 12" key="1">
    <citation type="submission" date="2024-09" db="EMBL/GenBank/DDBJ databases">
        <title>A chromosome-level genome assembly of Gray's grenadier anchovy, Coilia grayii.</title>
        <authorList>
            <person name="Fu Z."/>
        </authorList>
    </citation>
    <scope>NUCLEOTIDE SEQUENCE [LARGE SCALE GENOMIC DNA]</scope>
    <source>
        <strain evidence="11">G4</strain>
        <tissue evidence="11">Muscle</tissue>
    </source>
</reference>
<dbReference type="InterPro" id="IPR033113">
    <property type="entry name" value="PLA2_histidine"/>
</dbReference>
<evidence type="ECO:0000256" key="3">
    <source>
        <dbReference type="ARBA" id="ARBA00023157"/>
    </source>
</evidence>
<dbReference type="AlphaFoldDB" id="A0ABD1KCR0"/>
<comment type="caution">
    <text evidence="11">The sequence shown here is derived from an EMBL/GenBank/DDBJ whole genome shotgun (WGS) entry which is preliminary data.</text>
</comment>
<feature type="disulfide bond" evidence="6">
    <location>
        <begin position="346"/>
        <end position="357"/>
    </location>
</feature>
<name>A0ABD1KCR0_9TELE</name>
<evidence type="ECO:0000256" key="1">
    <source>
        <dbReference type="ARBA" id="ARBA00004613"/>
    </source>
</evidence>
<keyword evidence="3 6" id="KW-1015">Disulfide bond</keyword>
<dbReference type="Proteomes" id="UP001591681">
    <property type="component" value="Unassembled WGS sequence"/>
</dbReference>
<feature type="compositionally biased region" description="Polar residues" evidence="9">
    <location>
        <begin position="416"/>
        <end position="426"/>
    </location>
</feature>
<evidence type="ECO:0000256" key="8">
    <source>
        <dbReference type="RuleBase" id="RU361236"/>
    </source>
</evidence>
<keyword evidence="12" id="KW-1185">Reference proteome</keyword>
<feature type="binding site" evidence="5">
    <location>
        <position position="295"/>
    </location>
    <ligand>
        <name>Ca(2+)</name>
        <dbReference type="ChEBI" id="CHEBI:29108"/>
    </ligand>
</feature>
<proteinExistence type="inferred from homology"/>
<dbReference type="PANTHER" id="PTHR11716">
    <property type="entry name" value="PHOSPHOLIPASE A2 FAMILY MEMBER"/>
    <property type="match status" value="1"/>
</dbReference>
<sequence length="451" mass="50239">MLLLLMNLLFVFNAGAEECYTDASTELLMNCVGLRFSWLNDIFEDLANLLLFSAHLRCGTTHCPAHLSKYGCHCTFQNTPGENTDPLDRCCLLHRRCYEELKPHSCSRRFPTHTNYTCSSIQSMHCVTDSSDWCEEAFCKCDQDAIRCFANSSYQPAMQDNCPFAAEPVTVLPSSESFWNSSTLLPSNPSLPPNSGLPGHHVNSDGDSGTGVSAAWDTFKPEGRTVTKSTPQQLMSEDEDDEDEDDKDEDDKDEDDAIQLHLSQHDSSQEKDADGSMLLCLSSGCPEDLHTHGCYCGNKGRGTPVDDLDRCCFMHQCCLDRMRYLGCGQDRKLHAHISCENGRAYCMGATMCDRLQCVCDRLAAECMASAHFNTSIQSQCSGPRPLCLLRPLPPSSQTHTQTDTESSEESSEHTHINTQGRNTPSSADKDRHTHKHTHKQILQAEDKGEKR</sequence>
<dbReference type="InterPro" id="IPR036444">
    <property type="entry name" value="PLipase_A2_dom_sf"/>
</dbReference>
<dbReference type="PRINTS" id="PR00389">
    <property type="entry name" value="PHPHLIPASEA2"/>
</dbReference>
<feature type="disulfide bond" evidence="6">
    <location>
        <begin position="296"/>
        <end position="312"/>
    </location>
</feature>
<feature type="active site" evidence="4">
    <location>
        <position position="315"/>
    </location>
</feature>
<feature type="region of interest" description="Disordered" evidence="9">
    <location>
        <begin position="391"/>
        <end position="451"/>
    </location>
</feature>
<feature type="domain" description="Phospholipase A2-like central" evidence="10">
    <location>
        <begin position="48"/>
        <end position="163"/>
    </location>
</feature>
<evidence type="ECO:0000313" key="12">
    <source>
        <dbReference type="Proteomes" id="UP001591681"/>
    </source>
</evidence>
<feature type="disulfide bond" evidence="6">
    <location>
        <begin position="311"/>
        <end position="366"/>
    </location>
</feature>
<organism evidence="11 12">
    <name type="scientific">Coilia grayii</name>
    <name type="common">Gray's grenadier anchovy</name>
    <dbReference type="NCBI Taxonomy" id="363190"/>
    <lineage>
        <taxon>Eukaryota</taxon>
        <taxon>Metazoa</taxon>
        <taxon>Chordata</taxon>
        <taxon>Craniata</taxon>
        <taxon>Vertebrata</taxon>
        <taxon>Euteleostomi</taxon>
        <taxon>Actinopterygii</taxon>
        <taxon>Neopterygii</taxon>
        <taxon>Teleostei</taxon>
        <taxon>Clupei</taxon>
        <taxon>Clupeiformes</taxon>
        <taxon>Clupeoidei</taxon>
        <taxon>Engraulidae</taxon>
        <taxon>Coilinae</taxon>
        <taxon>Coilia</taxon>
    </lineage>
</organism>
<evidence type="ECO:0000256" key="5">
    <source>
        <dbReference type="PIRSR" id="PIRSR601211-2"/>
    </source>
</evidence>
<evidence type="ECO:0000313" key="11">
    <source>
        <dbReference type="EMBL" id="KAL2096957.1"/>
    </source>
</evidence>
<comment type="subcellular location">
    <subcellularLocation>
        <location evidence="1 8">Secreted</location>
    </subcellularLocation>
</comment>
<dbReference type="Gene3D" id="1.20.90.10">
    <property type="entry name" value="Phospholipase A2 domain"/>
    <property type="match status" value="2"/>
</dbReference>
<feature type="signal peptide" evidence="8">
    <location>
        <begin position="1"/>
        <end position="16"/>
    </location>
</feature>
<feature type="compositionally biased region" description="Polar residues" evidence="9">
    <location>
        <begin position="226"/>
        <end position="235"/>
    </location>
</feature>
<evidence type="ECO:0000259" key="10">
    <source>
        <dbReference type="SMART" id="SM00085"/>
    </source>
</evidence>
<feature type="compositionally biased region" description="Low complexity" evidence="9">
    <location>
        <begin position="391"/>
        <end position="404"/>
    </location>
</feature>
<dbReference type="InterPro" id="IPR016090">
    <property type="entry name" value="PLA2-like_dom"/>
</dbReference>
<protein>
    <recommendedName>
        <fullName evidence="10">Phospholipase A2-like central domain-containing protein</fullName>
    </recommendedName>
</protein>
<feature type="compositionally biased region" description="Low complexity" evidence="9">
    <location>
        <begin position="184"/>
        <end position="199"/>
    </location>
</feature>
<dbReference type="PANTHER" id="PTHR11716:SF1">
    <property type="entry name" value="OTOCONIN-90"/>
    <property type="match status" value="1"/>
</dbReference>